<evidence type="ECO:0000313" key="2">
    <source>
        <dbReference type="EMBL" id="MST35170.1"/>
    </source>
</evidence>
<dbReference type="Proteomes" id="UP000437736">
    <property type="component" value="Unassembled WGS sequence"/>
</dbReference>
<gene>
    <name evidence="2" type="ORF">GHK86_20860</name>
</gene>
<accession>A0ABW9QZ78</accession>
<reference evidence="2 3" key="1">
    <citation type="submission" date="2019-11" db="EMBL/GenBank/DDBJ databases">
        <title>Acidiferrimicrobium australis gen. nov., sp. nov., an acidophilic and obligately heterotrophic, member of the Actinobacteria that catalyses dissimilatory oxido- reduction of iron isolated from metal-rich acidic water in Chile.</title>
        <authorList>
            <person name="Gonzalez D."/>
            <person name="Huber K."/>
            <person name="Hedrich S."/>
            <person name="Rojas-Villalobos C."/>
            <person name="Quatrini R."/>
            <person name="Dinamarca M.A."/>
            <person name="Schwarz A."/>
            <person name="Canales C."/>
            <person name="Nancucheo I."/>
        </authorList>
    </citation>
    <scope>NUCLEOTIDE SEQUENCE [LARGE SCALE GENOMIC DNA]</scope>
    <source>
        <strain evidence="2 3">USS-CCA1</strain>
    </source>
</reference>
<comment type="caution">
    <text evidence="2">The sequence shown here is derived from an EMBL/GenBank/DDBJ whole genome shotgun (WGS) entry which is preliminary data.</text>
</comment>
<sequence>MTQPDYVPVRPTDRVRPSDRLNVPGAWRQDRPGEVLDLTPPAGDRFGAAGPDLGYGLKLAKRLEHQLQVPAGEDVEDAVAGCFACGARRAASFGRAPVIYDFQWAYTLWGYLGQAPADLVAARAPVLRGAAHDYWHQRRVVDAVDDEALRLTPQQVAARIGEWRSFLRI</sequence>
<evidence type="ECO:0000256" key="1">
    <source>
        <dbReference type="SAM" id="MobiDB-lite"/>
    </source>
</evidence>
<dbReference type="EMBL" id="WJHE01001484">
    <property type="protein sequence ID" value="MST35170.1"/>
    <property type="molecule type" value="Genomic_DNA"/>
</dbReference>
<name>A0ABW9QZ78_9ACTN</name>
<organism evidence="2 3">
    <name type="scientific">Acidiferrimicrobium australe</name>
    <dbReference type="NCBI Taxonomy" id="2664430"/>
    <lineage>
        <taxon>Bacteria</taxon>
        <taxon>Bacillati</taxon>
        <taxon>Actinomycetota</taxon>
        <taxon>Acidimicrobiia</taxon>
        <taxon>Acidimicrobiales</taxon>
        <taxon>Acidimicrobiaceae</taxon>
        <taxon>Acidiferrimicrobium</taxon>
    </lineage>
</organism>
<feature type="region of interest" description="Disordered" evidence="1">
    <location>
        <begin position="1"/>
        <end position="26"/>
    </location>
</feature>
<proteinExistence type="predicted"/>
<evidence type="ECO:0000313" key="3">
    <source>
        <dbReference type="Proteomes" id="UP000437736"/>
    </source>
</evidence>
<protein>
    <submittedName>
        <fullName evidence="2">Uncharacterized protein</fullName>
    </submittedName>
</protein>
<keyword evidence="3" id="KW-1185">Reference proteome</keyword>